<evidence type="ECO:0000256" key="1">
    <source>
        <dbReference type="SAM" id="MobiDB-lite"/>
    </source>
</evidence>
<gene>
    <name evidence="2" type="ORF">DT351_03320</name>
</gene>
<dbReference type="EMBL" id="CP031003">
    <property type="protein sequence ID" value="AXN35441.1"/>
    <property type="molecule type" value="Genomic_DNA"/>
</dbReference>
<sequence length="153" mass="17344">MAGRPRKPTGNNKKHLTNDEKDVRNESELMASDFPALSTTPPKWLDDDAKREYKRVVVDLKRLHITKLDQTQLSLYCNAYSKYIMASQDVDNRGLLIEDKKNPSVNIMTDMSKEIRATAGSLGMTLDSRMKLVVPQIDKQPDDPFAKFGDLSD</sequence>
<feature type="region of interest" description="Disordered" evidence="1">
    <location>
        <begin position="1"/>
        <end position="33"/>
    </location>
</feature>
<dbReference type="Proteomes" id="UP000257607">
    <property type="component" value="Chromosome"/>
</dbReference>
<dbReference type="AlphaFoldDB" id="A0A385ACP0"/>
<dbReference type="GeneID" id="49610567"/>
<dbReference type="Pfam" id="PF05119">
    <property type="entry name" value="Terminase_4"/>
    <property type="match status" value="1"/>
</dbReference>
<feature type="compositionally biased region" description="Basic and acidic residues" evidence="1">
    <location>
        <begin position="16"/>
        <end position="27"/>
    </location>
</feature>
<dbReference type="NCBIfam" id="TIGR01558">
    <property type="entry name" value="sm_term_P27"/>
    <property type="match status" value="1"/>
</dbReference>
<evidence type="ECO:0000313" key="3">
    <source>
        <dbReference type="Proteomes" id="UP000257607"/>
    </source>
</evidence>
<accession>A0A385ACP0</accession>
<proteinExistence type="predicted"/>
<organism evidence="2 3">
    <name type="scientific">Latilactobacillus curvatus</name>
    <name type="common">Lactobacillus curvatus</name>
    <dbReference type="NCBI Taxonomy" id="28038"/>
    <lineage>
        <taxon>Bacteria</taxon>
        <taxon>Bacillati</taxon>
        <taxon>Bacillota</taxon>
        <taxon>Bacilli</taxon>
        <taxon>Lactobacillales</taxon>
        <taxon>Lactobacillaceae</taxon>
        <taxon>Latilactobacillus</taxon>
    </lineage>
</organism>
<name>A0A385ACP0_LATCU</name>
<dbReference type="RefSeq" id="WP_054644624.1">
    <property type="nucleotide sequence ID" value="NZ_BJOQ01000033.1"/>
</dbReference>
<reference evidence="2 3" key="1">
    <citation type="submission" date="2018-07" db="EMBL/GenBank/DDBJ databases">
        <title>Lactobacillus curvatus genome sequence.</title>
        <authorList>
            <person name="Prechtl R."/>
        </authorList>
    </citation>
    <scope>NUCLEOTIDE SEQUENCE [LARGE SCALE GENOMIC DNA]</scope>
    <source>
        <strain evidence="2 3">TMW 1.1928</strain>
    </source>
</reference>
<protein>
    <submittedName>
        <fullName evidence="2">Phage terminase small subunit P27 family</fullName>
    </submittedName>
</protein>
<dbReference type="InterPro" id="IPR006448">
    <property type="entry name" value="Phage_term_ssu_P27"/>
</dbReference>
<feature type="compositionally biased region" description="Basic residues" evidence="1">
    <location>
        <begin position="1"/>
        <end position="15"/>
    </location>
</feature>
<evidence type="ECO:0000313" key="2">
    <source>
        <dbReference type="EMBL" id="AXN35441.1"/>
    </source>
</evidence>